<name>A0A644UJ35_9ZZZZ</name>
<sequence length="124" mass="13979">MINTVKGGDFVMTIQNPARREVAGSTPGYYLYNILYQRLRHANIPFLYHDCNYMNNSCKSFTGFGRFLSVIQKFKDSRIQLFKDAFGADVSSVLQNLPAGLVPITIGTARPPGWIHHRGPVIYP</sequence>
<organism evidence="1">
    <name type="scientific">bioreactor metagenome</name>
    <dbReference type="NCBI Taxonomy" id="1076179"/>
    <lineage>
        <taxon>unclassified sequences</taxon>
        <taxon>metagenomes</taxon>
        <taxon>ecological metagenomes</taxon>
    </lineage>
</organism>
<accession>A0A644UJ35</accession>
<comment type="caution">
    <text evidence="1">The sequence shown here is derived from an EMBL/GenBank/DDBJ whole genome shotgun (WGS) entry which is preliminary data.</text>
</comment>
<protein>
    <submittedName>
        <fullName evidence="1">Uncharacterized protein</fullName>
    </submittedName>
</protein>
<dbReference type="EMBL" id="VSSQ01000122">
    <property type="protein sequence ID" value="MPL78985.1"/>
    <property type="molecule type" value="Genomic_DNA"/>
</dbReference>
<evidence type="ECO:0000313" key="1">
    <source>
        <dbReference type="EMBL" id="MPL78985.1"/>
    </source>
</evidence>
<proteinExistence type="predicted"/>
<reference evidence="1" key="1">
    <citation type="submission" date="2019-08" db="EMBL/GenBank/DDBJ databases">
        <authorList>
            <person name="Kucharzyk K."/>
            <person name="Murdoch R.W."/>
            <person name="Higgins S."/>
            <person name="Loffler F."/>
        </authorList>
    </citation>
    <scope>NUCLEOTIDE SEQUENCE</scope>
</reference>
<dbReference type="AlphaFoldDB" id="A0A644UJ35"/>
<gene>
    <name evidence="1" type="ORF">SDC9_24858</name>
</gene>